<dbReference type="EMBL" id="CP034183">
    <property type="protein sequence ID" value="AZI42115.1"/>
    <property type="molecule type" value="Genomic_DNA"/>
</dbReference>
<dbReference type="Proteomes" id="UP000276417">
    <property type="component" value="Chromosome 1"/>
</dbReference>
<organism evidence="1 2">
    <name type="scientific">Deinococcus psychrotolerans</name>
    <dbReference type="NCBI Taxonomy" id="2489213"/>
    <lineage>
        <taxon>Bacteria</taxon>
        <taxon>Thermotogati</taxon>
        <taxon>Deinococcota</taxon>
        <taxon>Deinococci</taxon>
        <taxon>Deinococcales</taxon>
        <taxon>Deinococcaceae</taxon>
        <taxon>Deinococcus</taxon>
    </lineage>
</organism>
<dbReference type="AlphaFoldDB" id="A0A3G8YAD5"/>
<dbReference type="KEGG" id="dph:EHF33_04620"/>
<protein>
    <submittedName>
        <fullName evidence="1">Uncharacterized protein</fullName>
    </submittedName>
</protein>
<proteinExistence type="predicted"/>
<reference evidence="1 2" key="1">
    <citation type="submission" date="2018-11" db="EMBL/GenBank/DDBJ databases">
        <title>Deinococcus shelandsis sp. nov., isolated from South Shetland Islands soil of Antarctica.</title>
        <authorList>
            <person name="Tian J."/>
        </authorList>
    </citation>
    <scope>NUCLEOTIDE SEQUENCE [LARGE SCALE GENOMIC DNA]</scope>
    <source>
        <strain evidence="1 2">S14-83T</strain>
    </source>
</reference>
<dbReference type="OrthoDB" id="67701at2"/>
<sequence length="138" mass="15491">MKPALTLLAKIIFGFVFLVWSVLAITFDPNILKRTFFRLTYQVYALQDIGESYPRREVALQVKDTENPSADARRCIEAFEIFSLDDGQTATCRVFVNRASYERFKAGNSTRDLASAVQGAYGLAKTAEVFMNEGLICS</sequence>
<dbReference type="RefSeq" id="WP_124868299.1">
    <property type="nucleotide sequence ID" value="NZ_CP034183.1"/>
</dbReference>
<name>A0A3G8YAD5_9DEIO</name>
<evidence type="ECO:0000313" key="1">
    <source>
        <dbReference type="EMBL" id="AZI42115.1"/>
    </source>
</evidence>
<keyword evidence="2" id="KW-1185">Reference proteome</keyword>
<evidence type="ECO:0000313" key="2">
    <source>
        <dbReference type="Proteomes" id="UP000276417"/>
    </source>
</evidence>
<accession>A0A3G8YAD5</accession>
<gene>
    <name evidence="1" type="ORF">EHF33_04620</name>
</gene>